<protein>
    <recommendedName>
        <fullName evidence="3">BrnT family toxin</fullName>
    </recommendedName>
</protein>
<evidence type="ECO:0000313" key="2">
    <source>
        <dbReference type="Proteomes" id="UP000494216"/>
    </source>
</evidence>
<reference evidence="1 2" key="1">
    <citation type="submission" date="2020-02" db="EMBL/GenBank/DDBJ databases">
        <authorList>
            <person name="Hogendoorn C."/>
        </authorList>
    </citation>
    <scope>NUCLEOTIDE SEQUENCE [LARGE SCALE GENOMIC DNA]</scope>
    <source>
        <strain evidence="1">METHB21</strain>
    </source>
</reference>
<dbReference type="Proteomes" id="UP000494216">
    <property type="component" value="Unassembled WGS sequence"/>
</dbReference>
<dbReference type="InterPro" id="IPR038573">
    <property type="entry name" value="BrnT_sf"/>
</dbReference>
<organism evidence="1 2">
    <name type="scientific">Candidatus Methylobacter favarea</name>
    <dbReference type="NCBI Taxonomy" id="2707345"/>
    <lineage>
        <taxon>Bacteria</taxon>
        <taxon>Pseudomonadati</taxon>
        <taxon>Pseudomonadota</taxon>
        <taxon>Gammaproteobacteria</taxon>
        <taxon>Methylococcales</taxon>
        <taxon>Methylococcaceae</taxon>
        <taxon>Methylobacter</taxon>
    </lineage>
</organism>
<dbReference type="Pfam" id="PF04365">
    <property type="entry name" value="BrnT_toxin"/>
    <property type="match status" value="1"/>
</dbReference>
<comment type="caution">
    <text evidence="1">The sequence shown here is derived from an EMBL/GenBank/DDBJ whole genome shotgun (WGS) entry which is preliminary data.</text>
</comment>
<accession>A0A8S0WC41</accession>
<dbReference type="RefSeq" id="WP_217426555.1">
    <property type="nucleotide sequence ID" value="NZ_CADCXN010000091.1"/>
</dbReference>
<dbReference type="Gene3D" id="3.10.450.530">
    <property type="entry name" value="Ribonuclease toxin, BrnT, of type II toxin-antitoxin system"/>
    <property type="match status" value="1"/>
</dbReference>
<dbReference type="EMBL" id="CADCXN010000091">
    <property type="protein sequence ID" value="CAA9892185.1"/>
    <property type="molecule type" value="Genomic_DNA"/>
</dbReference>
<keyword evidence="2" id="KW-1185">Reference proteome</keyword>
<evidence type="ECO:0000313" key="1">
    <source>
        <dbReference type="EMBL" id="CAA9892185.1"/>
    </source>
</evidence>
<sequence>MEYDWDKNKAAANLAKHDVSFEEAKTVFEDPLYVDISMILTIP</sequence>
<dbReference type="AlphaFoldDB" id="A0A8S0WC41"/>
<name>A0A8S0WC41_9GAMM</name>
<gene>
    <name evidence="1" type="ORF">METHB2_60077</name>
</gene>
<dbReference type="InterPro" id="IPR007460">
    <property type="entry name" value="BrnT_toxin"/>
</dbReference>
<proteinExistence type="predicted"/>
<evidence type="ECO:0008006" key="3">
    <source>
        <dbReference type="Google" id="ProtNLM"/>
    </source>
</evidence>